<feature type="binding site" evidence="11">
    <location>
        <position position="218"/>
    </location>
    <ligand>
        <name>thiamine diphosphate</name>
        <dbReference type="ChEBI" id="CHEBI:58937"/>
    </ligand>
</feature>
<feature type="binding site" evidence="10">
    <location>
        <position position="550"/>
    </location>
    <ligand>
        <name>substrate</name>
    </ligand>
</feature>
<evidence type="ECO:0000313" key="16">
    <source>
        <dbReference type="Proteomes" id="UP000002417"/>
    </source>
</evidence>
<dbReference type="InterPro" id="IPR009014">
    <property type="entry name" value="Transketo_C/PFOR_II"/>
</dbReference>
<evidence type="ECO:0000256" key="1">
    <source>
        <dbReference type="ARBA" id="ARBA00007131"/>
    </source>
</evidence>
<keyword evidence="5 12" id="KW-0460">Magnesium</keyword>
<organism evidence="15 16">
    <name type="scientific">Xanthobacter autotrophicus (strain ATCC BAA-1158 / Py2)</name>
    <dbReference type="NCBI Taxonomy" id="78245"/>
    <lineage>
        <taxon>Bacteria</taxon>
        <taxon>Pseudomonadati</taxon>
        <taxon>Pseudomonadota</taxon>
        <taxon>Alphaproteobacteria</taxon>
        <taxon>Hyphomicrobiales</taxon>
        <taxon>Xanthobacteraceae</taxon>
        <taxon>Xanthobacter</taxon>
    </lineage>
</organism>
<dbReference type="GO" id="GO:0006098">
    <property type="term" value="P:pentose-phosphate shunt"/>
    <property type="evidence" value="ECO:0007669"/>
    <property type="project" value="TreeGrafter"/>
</dbReference>
<dbReference type="SMART" id="SM00861">
    <property type="entry name" value="Transket_pyr"/>
    <property type="match status" value="1"/>
</dbReference>
<evidence type="ECO:0000256" key="10">
    <source>
        <dbReference type="PIRSR" id="PIRSR605478-2"/>
    </source>
</evidence>
<dbReference type="NCBIfam" id="TIGR00232">
    <property type="entry name" value="tktlase_bact"/>
    <property type="match status" value="1"/>
</dbReference>
<dbReference type="InterPro" id="IPR029061">
    <property type="entry name" value="THDP-binding"/>
</dbReference>
<evidence type="ECO:0000256" key="5">
    <source>
        <dbReference type="ARBA" id="ARBA00022842"/>
    </source>
</evidence>
<dbReference type="Pfam" id="PF02779">
    <property type="entry name" value="Transket_pyr"/>
    <property type="match status" value="1"/>
</dbReference>
<keyword evidence="4 12" id="KW-0479">Metal-binding</keyword>
<name>A7IFJ0_XANP2</name>
<feature type="binding site" evidence="10">
    <location>
        <position position="61"/>
    </location>
    <ligand>
        <name>substrate</name>
    </ligand>
</feature>
<dbReference type="CDD" id="cd02012">
    <property type="entry name" value="TPP_TK"/>
    <property type="match status" value="1"/>
</dbReference>
<evidence type="ECO:0000256" key="3">
    <source>
        <dbReference type="ARBA" id="ARBA00022679"/>
    </source>
</evidence>
<feature type="site" description="Important for catalytic activity" evidence="13">
    <location>
        <position position="292"/>
    </location>
</feature>
<dbReference type="SUPFAM" id="SSF52518">
    <property type="entry name" value="Thiamin diphosphate-binding fold (THDP-binding)"/>
    <property type="match status" value="2"/>
</dbReference>
<keyword evidence="16" id="KW-1185">Reference proteome</keyword>
<dbReference type="SUPFAM" id="SSF52922">
    <property type="entry name" value="TK C-terminal domain-like"/>
    <property type="match status" value="1"/>
</dbReference>
<dbReference type="AlphaFoldDB" id="A7IFJ0"/>
<dbReference type="CDD" id="cd07033">
    <property type="entry name" value="TPP_PYR_DXS_TK_like"/>
    <property type="match status" value="1"/>
</dbReference>
<dbReference type="OrthoDB" id="8732661at2"/>
<evidence type="ECO:0000256" key="7">
    <source>
        <dbReference type="ARBA" id="ARBA00049473"/>
    </source>
</evidence>
<evidence type="ECO:0000256" key="6">
    <source>
        <dbReference type="ARBA" id="ARBA00023052"/>
    </source>
</evidence>
<feature type="domain" description="Transketolase-like pyrimidine-binding" evidence="14">
    <location>
        <begin position="385"/>
        <end position="555"/>
    </location>
</feature>
<feature type="binding site" evidence="11">
    <location>
        <position position="101"/>
    </location>
    <ligand>
        <name>thiamine diphosphate</name>
        <dbReference type="ChEBI" id="CHEBI:58937"/>
    </ligand>
</feature>
<evidence type="ECO:0000259" key="14">
    <source>
        <dbReference type="SMART" id="SM00861"/>
    </source>
</evidence>
<feature type="binding site" evidence="11">
    <location>
        <begin position="150"/>
        <end position="152"/>
    </location>
    <ligand>
        <name>thiamine diphosphate</name>
        <dbReference type="ChEBI" id="CHEBI:58937"/>
    </ligand>
</feature>
<comment type="cofactor">
    <cofactor evidence="11">
        <name>thiamine diphosphate</name>
        <dbReference type="ChEBI" id="CHEBI:58937"/>
    </cofactor>
    <text evidence="11">Binds 1 thiamine pyrophosphate per subunit. During the reaction, the substrate forms a covalent intermediate with the cofactor.</text>
</comment>
<dbReference type="PANTHER" id="PTHR43522">
    <property type="entry name" value="TRANSKETOLASE"/>
    <property type="match status" value="1"/>
</dbReference>
<dbReference type="PANTHER" id="PTHR43522:SF2">
    <property type="entry name" value="TRANSKETOLASE 1-RELATED"/>
    <property type="match status" value="1"/>
</dbReference>
<sequence>MSLIASTGFAEAGNALARPNSGDGTPSARLNSGDGFASARRMADAIRFLALDAIAKAEDGHPGAPLGGAELATALFTRHFKCNPADPAWFDRDRFVLSNGHGSMLIYAVLHLAGYAGMPMEEIRRFRELGAHTHGHPERDVALGIEVTTGPLGQGIANAVGMAVAEAFLSATYGPELVDHRTYAVVGDGCLMEGIAHEVISLAGHLKLGKLTFLWDDNRMTDDGGTHFAISEDVRARFRIAGWQVIDADGHDVEAVSAALILAHQDPRPTMIACTTVLGKGLPRLEGKRGAHGGRVFPEDVVEARAAAGWTHGPFEVPQDVAAAWQAGTGERNRPSYEAWQARVAALPADKRAEFERLVRGELPAGVLSALSAHAEALAAAAPAQSSNQSTADIVDLLAGLVPELLPGAPDLEGPTNCKRGLDAFTAENPAGRYIHYGIREHAMGSMMNGMVAHGGVLPLGATYLVFSDYMRPSLRMSALMELPVITLYSHDSIGIGKNGPTHQPVEFLASLRAMPNMAVFRPADAVETAECWQLALARRDGPSSIICSRQALPAQRSDAGENRSARGAYVLRAAEGGPRRVTLIATGSEVDVAVKARDLLQAEGIPTAVVSMPCWEIFGEQDEAYVWEVLGPGTVRVAVEAAVKLGWERWIGADGAFVGMNSFGASGPADELFRHFGITPAAVGDAARARL</sequence>
<proteinExistence type="inferred from homology"/>
<feature type="binding site" evidence="10">
    <location>
        <position position="292"/>
    </location>
    <ligand>
        <name>substrate</name>
    </ligand>
</feature>
<dbReference type="InterPro" id="IPR033247">
    <property type="entry name" value="Transketolase_fam"/>
</dbReference>
<dbReference type="PhylomeDB" id="A7IFJ0"/>
<dbReference type="InterPro" id="IPR005475">
    <property type="entry name" value="Transketolase-like_Pyr-bd"/>
</dbReference>
<feature type="binding site" evidence="10">
    <location>
        <position position="491"/>
    </location>
    <ligand>
        <name>substrate</name>
    </ligand>
</feature>
<dbReference type="Pfam" id="PF00456">
    <property type="entry name" value="Transketolase_N"/>
    <property type="match status" value="1"/>
</dbReference>
<comment type="catalytic activity">
    <reaction evidence="7">
        <text>D-sedoheptulose 7-phosphate + D-glyceraldehyde 3-phosphate = aldehydo-D-ribose 5-phosphate + D-xylulose 5-phosphate</text>
        <dbReference type="Rhea" id="RHEA:10508"/>
        <dbReference type="ChEBI" id="CHEBI:57483"/>
        <dbReference type="ChEBI" id="CHEBI:57737"/>
        <dbReference type="ChEBI" id="CHEBI:58273"/>
        <dbReference type="ChEBI" id="CHEBI:59776"/>
        <dbReference type="EC" id="2.2.1.1"/>
    </reaction>
</comment>
<feature type="binding site" evidence="12">
    <location>
        <position position="188"/>
    </location>
    <ligand>
        <name>Mg(2+)</name>
        <dbReference type="ChEBI" id="CHEBI:18420"/>
    </ligand>
</feature>
<feature type="binding site" evidence="11">
    <location>
        <position position="467"/>
    </location>
    <ligand>
        <name>thiamine diphosphate</name>
        <dbReference type="ChEBI" id="CHEBI:58937"/>
    </ligand>
</feature>
<feature type="binding site" evidence="10">
    <location>
        <position position="503"/>
    </location>
    <ligand>
        <name>substrate</name>
    </ligand>
</feature>
<dbReference type="GO" id="GO:0005829">
    <property type="term" value="C:cytosol"/>
    <property type="evidence" value="ECO:0007669"/>
    <property type="project" value="TreeGrafter"/>
</dbReference>
<reference evidence="15 16" key="1">
    <citation type="submission" date="2007-07" db="EMBL/GenBank/DDBJ databases">
        <title>Complete sequence of chromosome of Xanthobacter autotrophicus Py2.</title>
        <authorList>
            <consortium name="US DOE Joint Genome Institute"/>
            <person name="Copeland A."/>
            <person name="Lucas S."/>
            <person name="Lapidus A."/>
            <person name="Barry K."/>
            <person name="Glavina del Rio T."/>
            <person name="Hammon N."/>
            <person name="Israni S."/>
            <person name="Dalin E."/>
            <person name="Tice H."/>
            <person name="Pitluck S."/>
            <person name="Sims D."/>
            <person name="Brettin T."/>
            <person name="Bruce D."/>
            <person name="Detter J.C."/>
            <person name="Han C."/>
            <person name="Tapia R."/>
            <person name="Brainard J."/>
            <person name="Schmutz J."/>
            <person name="Larimer F."/>
            <person name="Land M."/>
            <person name="Hauser L."/>
            <person name="Kyrpides N."/>
            <person name="Kim E."/>
            <person name="Ensigns S.A."/>
            <person name="Richardson P."/>
        </authorList>
    </citation>
    <scope>NUCLEOTIDE SEQUENCE [LARGE SCALE GENOMIC DNA]</scope>
    <source>
        <strain evidence="16">ATCC BAA-1158 / Py2</strain>
    </source>
</reference>
<comment type="cofactor">
    <cofactor evidence="12">
        <name>Mg(2+)</name>
        <dbReference type="ChEBI" id="CHEBI:18420"/>
    </cofactor>
    <text evidence="12">Binds 1 Mg(2+) ion per subunit. Can also utilize other divalent metal cations, such as Ca(2+), Mn(2+) and Co(2+).</text>
</comment>
<evidence type="ECO:0000256" key="8">
    <source>
        <dbReference type="NCBIfam" id="TIGR00232"/>
    </source>
</evidence>
<evidence type="ECO:0000256" key="2">
    <source>
        <dbReference type="ARBA" id="ARBA00013152"/>
    </source>
</evidence>
<dbReference type="Pfam" id="PF22613">
    <property type="entry name" value="Transketolase_C_1"/>
    <property type="match status" value="1"/>
</dbReference>
<gene>
    <name evidence="15" type="ordered locus">Xaut_1535</name>
</gene>
<accession>A7IFJ0</accession>
<dbReference type="Gene3D" id="3.40.50.920">
    <property type="match status" value="1"/>
</dbReference>
<dbReference type="EMBL" id="CP000781">
    <property type="protein sequence ID" value="ABS66783.1"/>
    <property type="molecule type" value="Genomic_DNA"/>
</dbReference>
<dbReference type="eggNOG" id="COG0021">
    <property type="taxonomic scope" value="Bacteria"/>
</dbReference>
<dbReference type="EC" id="2.2.1.1" evidence="2 8"/>
<feature type="site" description="Important for catalytic activity" evidence="13">
    <location>
        <position position="61"/>
    </location>
</feature>
<keyword evidence="6 11" id="KW-0786">Thiamine pyrophosphate</keyword>
<comment type="similarity">
    <text evidence="1">Belongs to the transketolase family.</text>
</comment>
<feature type="binding site" evidence="11">
    <location>
        <position position="292"/>
    </location>
    <ligand>
        <name>thiamine diphosphate</name>
        <dbReference type="ChEBI" id="CHEBI:58937"/>
    </ligand>
</feature>
<dbReference type="InterPro" id="IPR005474">
    <property type="entry name" value="Transketolase_N"/>
</dbReference>
<feature type="binding site" evidence="12">
    <location>
        <position position="218"/>
    </location>
    <ligand>
        <name>Mg(2+)</name>
        <dbReference type="ChEBI" id="CHEBI:18420"/>
    </ligand>
</feature>
<dbReference type="InterPro" id="IPR055152">
    <property type="entry name" value="Transketolase-like_C_2"/>
</dbReference>
<dbReference type="GO" id="GO:0004802">
    <property type="term" value="F:transketolase activity"/>
    <property type="evidence" value="ECO:0007669"/>
    <property type="project" value="UniProtKB-UniRule"/>
</dbReference>
<protein>
    <recommendedName>
        <fullName evidence="2 8">Transketolase</fullName>
        <ecNumber evidence="2 8">2.2.1.1</ecNumber>
    </recommendedName>
</protein>
<keyword evidence="3" id="KW-0808">Transferase</keyword>
<dbReference type="GO" id="GO:0046872">
    <property type="term" value="F:metal ion binding"/>
    <property type="evidence" value="ECO:0007669"/>
    <property type="project" value="UniProtKB-KW"/>
</dbReference>
<dbReference type="HOGENOM" id="CLU_009227_0_0_5"/>
<dbReference type="KEGG" id="xau:Xaut_1535"/>
<evidence type="ECO:0000256" key="12">
    <source>
        <dbReference type="PIRSR" id="PIRSR605478-4"/>
    </source>
</evidence>
<evidence type="ECO:0000256" key="13">
    <source>
        <dbReference type="PIRSR" id="PIRSR605478-5"/>
    </source>
</evidence>
<feature type="binding site" evidence="11">
    <location>
        <position position="189"/>
    </location>
    <ligand>
        <name>thiamine diphosphate</name>
        <dbReference type="ChEBI" id="CHEBI:58937"/>
    </ligand>
</feature>
<dbReference type="Gene3D" id="3.40.50.970">
    <property type="match status" value="2"/>
</dbReference>
<evidence type="ECO:0000256" key="9">
    <source>
        <dbReference type="PIRSR" id="PIRSR605478-1"/>
    </source>
</evidence>
<dbReference type="Proteomes" id="UP000002417">
    <property type="component" value="Chromosome"/>
</dbReference>
<dbReference type="STRING" id="78245.Xaut_1535"/>
<dbReference type="InterPro" id="IPR005478">
    <property type="entry name" value="Transketolase_bac-like"/>
</dbReference>
<evidence type="ECO:0000313" key="15">
    <source>
        <dbReference type="EMBL" id="ABS66783.1"/>
    </source>
</evidence>
<evidence type="ECO:0000256" key="4">
    <source>
        <dbReference type="ARBA" id="ARBA00022723"/>
    </source>
</evidence>
<feature type="active site" description="Proton donor" evidence="9">
    <location>
        <position position="441"/>
    </location>
</feature>
<evidence type="ECO:0000256" key="11">
    <source>
        <dbReference type="PIRSR" id="PIRSR605478-3"/>
    </source>
</evidence>